<organism evidence="11 12">
    <name type="scientific">Companilactobacillus ginsenosidimutans</name>
    <dbReference type="NCBI Taxonomy" id="1007676"/>
    <lineage>
        <taxon>Bacteria</taxon>
        <taxon>Bacillati</taxon>
        <taxon>Bacillota</taxon>
        <taxon>Bacilli</taxon>
        <taxon>Lactobacillales</taxon>
        <taxon>Lactobacillaceae</taxon>
        <taxon>Companilactobacillus</taxon>
    </lineage>
</organism>
<dbReference type="GO" id="GO:0009360">
    <property type="term" value="C:DNA polymerase III complex"/>
    <property type="evidence" value="ECO:0007669"/>
    <property type="project" value="InterPro"/>
</dbReference>
<dbReference type="Pfam" id="PF21694">
    <property type="entry name" value="DNA_pol3_delta_C"/>
    <property type="match status" value="1"/>
</dbReference>
<evidence type="ECO:0000256" key="5">
    <source>
        <dbReference type="ARBA" id="ARBA00022705"/>
    </source>
</evidence>
<dbReference type="InterPro" id="IPR010372">
    <property type="entry name" value="DNA_pol3_delta_N"/>
</dbReference>
<evidence type="ECO:0000259" key="9">
    <source>
        <dbReference type="Pfam" id="PF06144"/>
    </source>
</evidence>
<dbReference type="InterPro" id="IPR005790">
    <property type="entry name" value="DNA_polIII_delta"/>
</dbReference>
<dbReference type="Pfam" id="PF06144">
    <property type="entry name" value="DNA_pol3_delta"/>
    <property type="match status" value="1"/>
</dbReference>
<evidence type="ECO:0000256" key="2">
    <source>
        <dbReference type="ARBA" id="ARBA00017703"/>
    </source>
</evidence>
<evidence type="ECO:0000256" key="4">
    <source>
        <dbReference type="ARBA" id="ARBA00022695"/>
    </source>
</evidence>
<evidence type="ECO:0000256" key="6">
    <source>
        <dbReference type="ARBA" id="ARBA00022932"/>
    </source>
</evidence>
<dbReference type="InterPro" id="IPR008921">
    <property type="entry name" value="DNA_pol3_clamp-load_cplx_C"/>
</dbReference>
<dbReference type="AlphaFoldDB" id="A0A0H4QDQ2"/>
<evidence type="ECO:0000259" key="10">
    <source>
        <dbReference type="Pfam" id="PF21694"/>
    </source>
</evidence>
<dbReference type="NCBIfam" id="TIGR01128">
    <property type="entry name" value="holA"/>
    <property type="match status" value="1"/>
</dbReference>
<dbReference type="Gene3D" id="3.40.50.300">
    <property type="entry name" value="P-loop containing nucleotide triphosphate hydrolases"/>
    <property type="match status" value="1"/>
</dbReference>
<dbReference type="SUPFAM" id="SSF52540">
    <property type="entry name" value="P-loop containing nucleoside triphosphate hydrolases"/>
    <property type="match status" value="1"/>
</dbReference>
<sequence length="337" mass="38290">MKLAELKKNLKNNQVDNVYFVTGQETAFISEIQKLFKQLLTSEEAEMNFSSFDLEDVSLEDMIGEAISAPFFGERRLVFAEHPYFVTAEKIKHSIDQNTDLLVDYIKNPAPTTVLVIFATYEKLDSRKKINKQLKKVATNVDAGKLDSHLLAKTLGQDLSQDGFQIDQQALELLVTKTKGSYSEALNQLGKLKLYAMNSKIIDVKAVNELVPQSLDDNVFELMNQILRKNVLQAEDLYHQFLLQKIDPILLTAILTSQLRLLIQTKILSNKGLGEATIAKQLKVHPYRVKLSLQQSRNLKMDNLSKMFQDIVDLDYQVKSGQGDKELLFDLFIAKFA</sequence>
<dbReference type="KEGG" id="lgn:ABM34_02035"/>
<dbReference type="Proteomes" id="UP000036106">
    <property type="component" value="Chromosome"/>
</dbReference>
<dbReference type="STRING" id="1007676.ABM34_02035"/>
<reference evidence="12" key="1">
    <citation type="submission" date="2015-07" db="EMBL/GenBank/DDBJ databases">
        <title>Lactobacillus ginsenosidimutans/EMML 3141/ whole genome sequencing.</title>
        <authorList>
            <person name="Kim M.K."/>
            <person name="Im W.-T."/>
            <person name="Srinivasan S."/>
            <person name="Lee J.-J."/>
        </authorList>
    </citation>
    <scope>NUCLEOTIDE SEQUENCE [LARGE SCALE GENOMIC DNA]</scope>
    <source>
        <strain evidence="12">EMML 3041</strain>
    </source>
</reference>
<dbReference type="SUPFAM" id="SSF48019">
    <property type="entry name" value="post-AAA+ oligomerization domain-like"/>
    <property type="match status" value="1"/>
</dbReference>
<name>A0A0H4QDQ2_9LACO</name>
<dbReference type="GO" id="GO:0003887">
    <property type="term" value="F:DNA-directed DNA polymerase activity"/>
    <property type="evidence" value="ECO:0007669"/>
    <property type="project" value="UniProtKB-KW"/>
</dbReference>
<dbReference type="EC" id="2.7.7.7" evidence="1"/>
<dbReference type="Gene3D" id="1.10.8.60">
    <property type="match status" value="1"/>
</dbReference>
<evidence type="ECO:0000256" key="1">
    <source>
        <dbReference type="ARBA" id="ARBA00012417"/>
    </source>
</evidence>
<keyword evidence="12" id="KW-1185">Reference proteome</keyword>
<comment type="similarity">
    <text evidence="7">Belongs to the DNA polymerase HolA subunit family.</text>
</comment>
<dbReference type="EMBL" id="CP012034">
    <property type="protein sequence ID" value="AKP66449.1"/>
    <property type="molecule type" value="Genomic_DNA"/>
</dbReference>
<dbReference type="InterPro" id="IPR027417">
    <property type="entry name" value="P-loop_NTPase"/>
</dbReference>
<feature type="domain" description="DNA polymerase III delta subunit-like C-terminal" evidence="10">
    <location>
        <begin position="217"/>
        <end position="336"/>
    </location>
</feature>
<comment type="catalytic activity">
    <reaction evidence="8">
        <text>DNA(n) + a 2'-deoxyribonucleoside 5'-triphosphate = DNA(n+1) + diphosphate</text>
        <dbReference type="Rhea" id="RHEA:22508"/>
        <dbReference type="Rhea" id="RHEA-COMP:17339"/>
        <dbReference type="Rhea" id="RHEA-COMP:17340"/>
        <dbReference type="ChEBI" id="CHEBI:33019"/>
        <dbReference type="ChEBI" id="CHEBI:61560"/>
        <dbReference type="ChEBI" id="CHEBI:173112"/>
        <dbReference type="EC" id="2.7.7.7"/>
    </reaction>
</comment>
<dbReference type="PANTHER" id="PTHR34388">
    <property type="entry name" value="DNA POLYMERASE III SUBUNIT DELTA"/>
    <property type="match status" value="1"/>
</dbReference>
<accession>A0A0H4QDQ2</accession>
<protein>
    <recommendedName>
        <fullName evidence="2">DNA polymerase III subunit delta</fullName>
        <ecNumber evidence="1">2.7.7.7</ecNumber>
    </recommendedName>
</protein>
<dbReference type="InterPro" id="IPR048466">
    <property type="entry name" value="DNA_pol3_delta-like_C"/>
</dbReference>
<evidence type="ECO:0000313" key="12">
    <source>
        <dbReference type="Proteomes" id="UP000036106"/>
    </source>
</evidence>
<keyword evidence="5" id="KW-0235">DNA replication</keyword>
<evidence type="ECO:0000256" key="7">
    <source>
        <dbReference type="ARBA" id="ARBA00034754"/>
    </source>
</evidence>
<dbReference type="Gene3D" id="1.20.272.10">
    <property type="match status" value="1"/>
</dbReference>
<keyword evidence="4" id="KW-0548">Nucleotidyltransferase</keyword>
<feature type="domain" description="DNA polymerase III delta N-terminal" evidence="9">
    <location>
        <begin position="19"/>
        <end position="142"/>
    </location>
</feature>
<proteinExistence type="inferred from homology"/>
<dbReference type="GO" id="GO:0006261">
    <property type="term" value="P:DNA-templated DNA replication"/>
    <property type="evidence" value="ECO:0007669"/>
    <property type="project" value="TreeGrafter"/>
</dbReference>
<evidence type="ECO:0000313" key="11">
    <source>
        <dbReference type="EMBL" id="AKP66449.1"/>
    </source>
</evidence>
<dbReference type="RefSeq" id="WP_048702824.1">
    <property type="nucleotide sequence ID" value="NZ_CP012034.1"/>
</dbReference>
<keyword evidence="3" id="KW-0808">Transferase</keyword>
<dbReference type="GO" id="GO:0003677">
    <property type="term" value="F:DNA binding"/>
    <property type="evidence" value="ECO:0007669"/>
    <property type="project" value="InterPro"/>
</dbReference>
<evidence type="ECO:0000256" key="8">
    <source>
        <dbReference type="ARBA" id="ARBA00049244"/>
    </source>
</evidence>
<gene>
    <name evidence="11" type="ORF">ABM34_02035</name>
</gene>
<keyword evidence="6" id="KW-0239">DNA-directed DNA polymerase</keyword>
<dbReference type="OrthoDB" id="9775929at2"/>
<dbReference type="PATRIC" id="fig|1007676.4.peg.424"/>
<dbReference type="PANTHER" id="PTHR34388:SF1">
    <property type="entry name" value="DNA POLYMERASE III SUBUNIT DELTA"/>
    <property type="match status" value="1"/>
</dbReference>
<evidence type="ECO:0000256" key="3">
    <source>
        <dbReference type="ARBA" id="ARBA00022679"/>
    </source>
</evidence>